<keyword evidence="4" id="KW-1185">Reference proteome</keyword>
<dbReference type="Gene3D" id="3.40.50.1820">
    <property type="entry name" value="alpha/beta hydrolase"/>
    <property type="match status" value="1"/>
</dbReference>
<organism evidence="3 4">
    <name type="scientific">Halomarina oriensis</name>
    <dbReference type="NCBI Taxonomy" id="671145"/>
    <lineage>
        <taxon>Archaea</taxon>
        <taxon>Methanobacteriati</taxon>
        <taxon>Methanobacteriota</taxon>
        <taxon>Stenosarchaea group</taxon>
        <taxon>Halobacteria</taxon>
        <taxon>Halobacteriales</taxon>
        <taxon>Natronomonadaceae</taxon>
        <taxon>Halomarina</taxon>
    </lineage>
</organism>
<dbReference type="InterPro" id="IPR050300">
    <property type="entry name" value="GDXG_lipolytic_enzyme"/>
</dbReference>
<dbReference type="FunFam" id="3.40.50.1820:FF:000089">
    <property type="entry name" value="Alpha/beta hydrolase"/>
    <property type="match status" value="1"/>
</dbReference>
<evidence type="ECO:0000313" key="4">
    <source>
        <dbReference type="Proteomes" id="UP000451471"/>
    </source>
</evidence>
<proteinExistence type="predicted"/>
<reference evidence="3 4" key="1">
    <citation type="submission" date="2019-12" db="EMBL/GenBank/DDBJ databases">
        <title>Halocatena pleomorpha gen. nov. sp. nov., an extremely halophilic archaeon of family Halobacteriaceae isolated from saltpan soil.</title>
        <authorList>
            <person name="Pal Y."/>
            <person name="Verma A."/>
            <person name="Krishnamurthi S."/>
            <person name="Kumar P."/>
        </authorList>
    </citation>
    <scope>NUCLEOTIDE SEQUENCE [LARGE SCALE GENOMIC DNA]</scope>
    <source>
        <strain evidence="3 4">JCM 16495</strain>
    </source>
</reference>
<dbReference type="PANTHER" id="PTHR48081">
    <property type="entry name" value="AB HYDROLASE SUPERFAMILY PROTEIN C4A8.06C"/>
    <property type="match status" value="1"/>
</dbReference>
<dbReference type="InterPro" id="IPR013094">
    <property type="entry name" value="AB_hydrolase_3"/>
</dbReference>
<evidence type="ECO:0000259" key="2">
    <source>
        <dbReference type="Pfam" id="PF07859"/>
    </source>
</evidence>
<keyword evidence="1 3" id="KW-0378">Hydrolase</keyword>
<accession>A0A6B0GNA9</accession>
<dbReference type="InterPro" id="IPR029058">
    <property type="entry name" value="AB_hydrolase_fold"/>
</dbReference>
<dbReference type="AlphaFoldDB" id="A0A6B0GNA9"/>
<dbReference type="EMBL" id="WSZK01000008">
    <property type="protein sequence ID" value="MWG33605.1"/>
    <property type="molecule type" value="Genomic_DNA"/>
</dbReference>
<protein>
    <submittedName>
        <fullName evidence="3">Alpha/beta hydrolase fold domain-containing protein</fullName>
    </submittedName>
</protein>
<dbReference type="SUPFAM" id="SSF53474">
    <property type="entry name" value="alpha/beta-Hydrolases"/>
    <property type="match status" value="1"/>
</dbReference>
<evidence type="ECO:0000256" key="1">
    <source>
        <dbReference type="ARBA" id="ARBA00022801"/>
    </source>
</evidence>
<dbReference type="OrthoDB" id="33195at2157"/>
<name>A0A6B0GNA9_9EURY</name>
<comment type="caution">
    <text evidence="3">The sequence shown here is derived from an EMBL/GenBank/DDBJ whole genome shotgun (WGS) entry which is preliminary data.</text>
</comment>
<gene>
    <name evidence="3" type="ORF">GQS65_03705</name>
</gene>
<dbReference type="Proteomes" id="UP000451471">
    <property type="component" value="Unassembled WGS sequence"/>
</dbReference>
<dbReference type="GO" id="GO:0016787">
    <property type="term" value="F:hydrolase activity"/>
    <property type="evidence" value="ECO:0007669"/>
    <property type="project" value="UniProtKB-KW"/>
</dbReference>
<dbReference type="PANTHER" id="PTHR48081:SF8">
    <property type="entry name" value="ALPHA_BETA HYDROLASE FOLD-3 DOMAIN-CONTAINING PROTEIN-RELATED"/>
    <property type="match status" value="1"/>
</dbReference>
<sequence length="317" mass="34458">MADEPHPQARTVLDIVDTRARPPTYALSVESARAALKSFFVDTDPDPVGGEVSDFSIEGPESDIPVRLYTPGGERPHPALVYLHGGGFVLGDLDTVDNVCRAVCRRAECAVLSVDYRRAPEHVFPAALEDSYAAVSWLADHGDHVGVDTDRIAVGGDSAGANLTAGVTLMARDDRSMGQDAPDIARQVLVYPVVSSAVHGEFDSYEENGEGYFLERDSMHWFHEKYLPDPTMRRNEYAAPLLAGDLSGLPPATVVTAGFDPLRDEGQEYADRLESDGVDVSRHHYEGMIHGFVSMLDYVDPAHDALDDVVADLSVTF</sequence>
<dbReference type="Pfam" id="PF07859">
    <property type="entry name" value="Abhydrolase_3"/>
    <property type="match status" value="1"/>
</dbReference>
<feature type="domain" description="Alpha/beta hydrolase fold-3" evidence="2">
    <location>
        <begin position="80"/>
        <end position="293"/>
    </location>
</feature>
<dbReference type="RefSeq" id="WP_158203328.1">
    <property type="nucleotide sequence ID" value="NZ_WSZK01000008.1"/>
</dbReference>
<evidence type="ECO:0000313" key="3">
    <source>
        <dbReference type="EMBL" id="MWG33605.1"/>
    </source>
</evidence>